<evidence type="ECO:0000313" key="13">
    <source>
        <dbReference type="EMBL" id="KAA0930209.1"/>
    </source>
</evidence>
<evidence type="ECO:0000256" key="3">
    <source>
        <dbReference type="ARBA" id="ARBA00022475"/>
    </source>
</evidence>
<evidence type="ECO:0000256" key="7">
    <source>
        <dbReference type="ARBA" id="ARBA00022840"/>
    </source>
</evidence>
<feature type="transmembrane region" description="Helical" evidence="10">
    <location>
        <begin position="166"/>
        <end position="185"/>
    </location>
</feature>
<keyword evidence="9 10" id="KW-0472">Membrane</keyword>
<dbReference type="SUPFAM" id="SSF90123">
    <property type="entry name" value="ABC transporter transmembrane region"/>
    <property type="match status" value="1"/>
</dbReference>
<dbReference type="GO" id="GO:0016887">
    <property type="term" value="F:ATP hydrolysis activity"/>
    <property type="evidence" value="ECO:0007669"/>
    <property type="project" value="InterPro"/>
</dbReference>
<keyword evidence="5 10" id="KW-0812">Transmembrane</keyword>
<dbReference type="Pfam" id="PF00005">
    <property type="entry name" value="ABC_tran"/>
    <property type="match status" value="1"/>
</dbReference>
<name>A0A5B0ANY3_9ACTN</name>
<dbReference type="InterPro" id="IPR027417">
    <property type="entry name" value="P-loop_NTPase"/>
</dbReference>
<dbReference type="GO" id="GO:0005524">
    <property type="term" value="F:ATP binding"/>
    <property type="evidence" value="ECO:0007669"/>
    <property type="project" value="UniProtKB-KW"/>
</dbReference>
<feature type="domain" description="ABC transmembrane type-1" evidence="12">
    <location>
        <begin position="30"/>
        <end position="309"/>
    </location>
</feature>
<dbReference type="InterPro" id="IPR036640">
    <property type="entry name" value="ABC1_TM_sf"/>
</dbReference>
<dbReference type="SUPFAM" id="SSF52540">
    <property type="entry name" value="P-loop containing nucleoside triphosphate hydrolases"/>
    <property type="match status" value="1"/>
</dbReference>
<dbReference type="RefSeq" id="WP_149513893.1">
    <property type="nucleotide sequence ID" value="NZ_VDFC01000047.1"/>
</dbReference>
<evidence type="ECO:0000256" key="9">
    <source>
        <dbReference type="ARBA" id="ARBA00023136"/>
    </source>
</evidence>
<accession>A0A5B0ANY3</accession>
<feature type="transmembrane region" description="Helical" evidence="10">
    <location>
        <begin position="141"/>
        <end position="159"/>
    </location>
</feature>
<keyword evidence="8 10" id="KW-1133">Transmembrane helix</keyword>
<comment type="subcellular location">
    <subcellularLocation>
        <location evidence="1">Cell membrane</location>
        <topology evidence="1">Multi-pass membrane protein</topology>
    </subcellularLocation>
</comment>
<dbReference type="Pfam" id="PF00664">
    <property type="entry name" value="ABC_membrane"/>
    <property type="match status" value="1"/>
</dbReference>
<evidence type="ECO:0000256" key="1">
    <source>
        <dbReference type="ARBA" id="ARBA00004651"/>
    </source>
</evidence>
<sequence>MTATPLPVASGRHALAHLARIARRHPRDCAAALGWTLAAGVCGVLVPLLLGDLVDAVRAHHADLAGLLIRTALTALAGALCTAAAQRATVVLGARIAARLREDVVVRVLALDPRAAEAAGGGEVTSRVTEDMENFTTAVPLLAQVSTATGTIAVSLAAFASLDWRLALAFLTVVPVYVLGLHAHLPRAARQYAQERTAAAERGRVVLESLHGARTVDAYDMAVLQTGRVDAASGHALTAGLRATWLSLWLAKSMNAAEALGLCAILLTGALLVDAAEVSVGAVAAAGLLFHRLFDPLGTLLTSFDQVQRAGAALARVVGVAALPAPAAGPARLPSGPVTVEARGLRFSYGPGRGDVLHGVDLVVPPDTSLAVVGASGAGKTTLAHLLGGVLAPPRGRAVFADRLGRMDVREMSDEDRPAWVGVIAQEPHVFTGTLRDDLTLAAPDADDRAVQAALDAVGARWAAALPDGLDTRIGVGGHPLDAAQGQQLALARIMLADPPVVVLDEATAEAGSAHARVLEDGAHALVRGRTALVVAHRLSQARRCDRIAVLADGRVEELGTHAELLALGGRYAALWSAWTEHGAPVRGHAVASEE</sequence>
<evidence type="ECO:0000256" key="10">
    <source>
        <dbReference type="SAM" id="Phobius"/>
    </source>
</evidence>
<dbReference type="PANTHER" id="PTHR24221:SF654">
    <property type="entry name" value="ATP-BINDING CASSETTE SUB-FAMILY B MEMBER 6"/>
    <property type="match status" value="1"/>
</dbReference>
<keyword evidence="2" id="KW-0813">Transport</keyword>
<dbReference type="GO" id="GO:0140359">
    <property type="term" value="F:ABC-type transporter activity"/>
    <property type="evidence" value="ECO:0007669"/>
    <property type="project" value="InterPro"/>
</dbReference>
<dbReference type="GO" id="GO:0005886">
    <property type="term" value="C:plasma membrane"/>
    <property type="evidence" value="ECO:0007669"/>
    <property type="project" value="UniProtKB-SubCell"/>
</dbReference>
<dbReference type="InterPro" id="IPR039421">
    <property type="entry name" value="Type_1_exporter"/>
</dbReference>
<dbReference type="CDD" id="cd07346">
    <property type="entry name" value="ABC_6TM_exporters"/>
    <property type="match status" value="1"/>
</dbReference>
<keyword evidence="14" id="KW-1185">Reference proteome</keyword>
<dbReference type="InterPro" id="IPR003593">
    <property type="entry name" value="AAA+_ATPase"/>
</dbReference>
<feature type="domain" description="ABC transporter" evidence="11">
    <location>
        <begin position="340"/>
        <end position="578"/>
    </location>
</feature>
<evidence type="ECO:0000259" key="12">
    <source>
        <dbReference type="PROSITE" id="PS50929"/>
    </source>
</evidence>
<keyword evidence="7 13" id="KW-0067">ATP-binding</keyword>
<evidence type="ECO:0000256" key="6">
    <source>
        <dbReference type="ARBA" id="ARBA00022741"/>
    </source>
</evidence>
<feature type="transmembrane region" description="Helical" evidence="10">
    <location>
        <begin position="30"/>
        <end position="50"/>
    </location>
</feature>
<dbReference type="Gene3D" id="1.20.1560.10">
    <property type="entry name" value="ABC transporter type 1, transmembrane domain"/>
    <property type="match status" value="1"/>
</dbReference>
<keyword evidence="6" id="KW-0547">Nucleotide-binding</keyword>
<keyword evidence="3" id="KW-1003">Cell membrane</keyword>
<dbReference type="EMBL" id="VDFC01000047">
    <property type="protein sequence ID" value="KAA0930209.1"/>
    <property type="molecule type" value="Genomic_DNA"/>
</dbReference>
<reference evidence="13 14" key="1">
    <citation type="submission" date="2019-05" db="EMBL/GenBank/DDBJ databases">
        <authorList>
            <person name="Hariharan J."/>
            <person name="Choudoir M.J."/>
            <person name="Diebold P."/>
            <person name="Panke-Buisse K."/>
            <person name="Buckley D.H."/>
        </authorList>
    </citation>
    <scope>NUCLEOTIDE SEQUENCE [LARGE SCALE GENOMIC DNA]</scope>
    <source>
        <strain evidence="13 14">SUN51</strain>
    </source>
</reference>
<dbReference type="GO" id="GO:0034040">
    <property type="term" value="F:ATPase-coupled lipid transmembrane transporter activity"/>
    <property type="evidence" value="ECO:0007669"/>
    <property type="project" value="TreeGrafter"/>
</dbReference>
<protein>
    <submittedName>
        <fullName evidence="13">ABC transporter ATP-binding protein</fullName>
    </submittedName>
</protein>
<proteinExistence type="predicted"/>
<keyword evidence="4" id="KW-0997">Cell inner membrane</keyword>
<dbReference type="AlphaFoldDB" id="A0A5B0ANY3"/>
<evidence type="ECO:0000256" key="2">
    <source>
        <dbReference type="ARBA" id="ARBA00022448"/>
    </source>
</evidence>
<evidence type="ECO:0000313" key="14">
    <source>
        <dbReference type="Proteomes" id="UP000324965"/>
    </source>
</evidence>
<evidence type="ECO:0000259" key="11">
    <source>
        <dbReference type="PROSITE" id="PS50893"/>
    </source>
</evidence>
<comment type="caution">
    <text evidence="13">The sequence shown here is derived from an EMBL/GenBank/DDBJ whole genome shotgun (WGS) entry which is preliminary data.</text>
</comment>
<dbReference type="InterPro" id="IPR011527">
    <property type="entry name" value="ABC1_TM_dom"/>
</dbReference>
<dbReference type="PROSITE" id="PS50893">
    <property type="entry name" value="ABC_TRANSPORTER_2"/>
    <property type="match status" value="1"/>
</dbReference>
<dbReference type="PANTHER" id="PTHR24221">
    <property type="entry name" value="ATP-BINDING CASSETTE SUB-FAMILY B"/>
    <property type="match status" value="1"/>
</dbReference>
<evidence type="ECO:0000256" key="4">
    <source>
        <dbReference type="ARBA" id="ARBA00022519"/>
    </source>
</evidence>
<dbReference type="Proteomes" id="UP000324965">
    <property type="component" value="Unassembled WGS sequence"/>
</dbReference>
<evidence type="ECO:0000256" key="8">
    <source>
        <dbReference type="ARBA" id="ARBA00022989"/>
    </source>
</evidence>
<dbReference type="SMART" id="SM00382">
    <property type="entry name" value="AAA"/>
    <property type="match status" value="1"/>
</dbReference>
<dbReference type="Gene3D" id="3.40.50.300">
    <property type="entry name" value="P-loop containing nucleotide triphosphate hydrolases"/>
    <property type="match status" value="1"/>
</dbReference>
<dbReference type="PROSITE" id="PS50929">
    <property type="entry name" value="ABC_TM1F"/>
    <property type="match status" value="1"/>
</dbReference>
<dbReference type="FunFam" id="3.40.50.300:FF:001001">
    <property type="entry name" value="Multidrug ABC transporter ATP-binding protein"/>
    <property type="match status" value="1"/>
</dbReference>
<organism evidence="13 14">
    <name type="scientific">Streptomyces apricus</name>
    <dbReference type="NCBI Taxonomy" id="1828112"/>
    <lineage>
        <taxon>Bacteria</taxon>
        <taxon>Bacillati</taxon>
        <taxon>Actinomycetota</taxon>
        <taxon>Actinomycetes</taxon>
        <taxon>Kitasatosporales</taxon>
        <taxon>Streptomycetaceae</taxon>
        <taxon>Streptomyces</taxon>
    </lineage>
</organism>
<evidence type="ECO:0000256" key="5">
    <source>
        <dbReference type="ARBA" id="ARBA00022692"/>
    </source>
</evidence>
<dbReference type="InterPro" id="IPR003439">
    <property type="entry name" value="ABC_transporter-like_ATP-bd"/>
</dbReference>
<gene>
    <name evidence="13" type="ORF">FGF04_26575</name>
</gene>
<dbReference type="OrthoDB" id="9806127at2"/>